<evidence type="ECO:0000256" key="1">
    <source>
        <dbReference type="ARBA" id="ARBA00022801"/>
    </source>
</evidence>
<comment type="similarity">
    <text evidence="2">Belongs to the XPF family.</text>
</comment>
<dbReference type="EC" id="3.1.22.-" evidence="2"/>
<dbReference type="Pfam" id="PF12937">
    <property type="entry name" value="F-box-like"/>
    <property type="match status" value="1"/>
</dbReference>
<dbReference type="Gene3D" id="1.20.1280.50">
    <property type="match status" value="1"/>
</dbReference>
<sequence>MKDFFVDANADAEIEERIQRVEKNKGSRKYVPQKNSAAYALLITLYRPEIGKGKAGQFGVSSGREWYSGWNCMKNLIDKGLAVKSSCPAKYMLTQQGKEAARDCLARSGLADSTEGLATINNTSDPVIEPVSTHAQLVEDSPPQRASIKRKKKSVDIPPDTLDKLVRMGYTKQQVTRAFSEVAKKSPNEEASSLWLSVLCRLREVEVYNSPLESENVPKVKHHASSNSFMHKDSRQTDHFRHEKATLASEGGPEVPSSSMRPCSSTCLVRYAGFILGWPPSNKSLNLKNSFVWFNRIRMSQRSSKLLQQVKLHFKIPIEVRRLPVGDGIWIARHKQLGSEYVLDFIVERKNVDDLRSSIRDNRYREQKVRILVIYLMANKYVPEEIILQIISKLPVKPLLRFKCVSKHWNLLISDPIFMKSRSRRILLISGNPIHAIDNNVPVNDKANLAFKLHSPFAEGKYASVAGTVNGIVLLFIHCDMILYNPLTSAYKKVPDHPHIHRGSRNYDVYGFGYGTTPDDLKIVIISSTQRRGLRSCDVYNLKTTSWNKPLELIGNYDFGDEYKGVFVNGFLYWNVYLSEQRSRILLALDVNKMVFSEIQDSIRHLTRFPLGTFKGRLCMIWLNRIRFKLELWVMNEHGLRTSFSKVCQLTSLHTHLQSSTYRMMCILDDGKIALSMNRTHKYVIYDMLNDSYETVTTLPKIKFGFDAIEYVESCVSPSLSV</sequence>
<dbReference type="AlphaFoldDB" id="A0A2U1KEW7"/>
<dbReference type="InterPro" id="IPR036047">
    <property type="entry name" value="F-box-like_dom_sf"/>
</dbReference>
<feature type="compositionally biased region" description="Basic and acidic residues" evidence="3">
    <location>
        <begin position="230"/>
        <end position="245"/>
    </location>
</feature>
<dbReference type="InterPro" id="IPR006166">
    <property type="entry name" value="ERCC4_domain"/>
</dbReference>
<dbReference type="SMART" id="SM00891">
    <property type="entry name" value="ERCC4"/>
    <property type="match status" value="1"/>
</dbReference>
<dbReference type="InterPro" id="IPR017451">
    <property type="entry name" value="F-box-assoc_interact_dom"/>
</dbReference>
<dbReference type="SMART" id="SM00256">
    <property type="entry name" value="FBOX"/>
    <property type="match status" value="1"/>
</dbReference>
<comment type="subcellular location">
    <subcellularLocation>
        <location evidence="2">Nucleus</location>
    </subcellularLocation>
</comment>
<dbReference type="GO" id="GO:0005634">
    <property type="term" value="C:nucleus"/>
    <property type="evidence" value="ECO:0007669"/>
    <property type="project" value="UniProtKB-SubCell"/>
</dbReference>
<dbReference type="InterPro" id="IPR047417">
    <property type="entry name" value="WHD_MUS81"/>
</dbReference>
<dbReference type="OrthoDB" id="5963188at2759"/>
<dbReference type="SUPFAM" id="SSF81383">
    <property type="entry name" value="F-box domain"/>
    <property type="match status" value="1"/>
</dbReference>
<dbReference type="SUPFAM" id="SSF52980">
    <property type="entry name" value="Restriction endonuclease-like"/>
    <property type="match status" value="1"/>
</dbReference>
<dbReference type="GO" id="GO:0048476">
    <property type="term" value="C:Holliday junction resolvase complex"/>
    <property type="evidence" value="ECO:0007669"/>
    <property type="project" value="UniProtKB-UniRule"/>
</dbReference>
<dbReference type="GO" id="GO:0006308">
    <property type="term" value="P:DNA catabolic process"/>
    <property type="evidence" value="ECO:0007669"/>
    <property type="project" value="UniProtKB-UniRule"/>
</dbReference>
<keyword evidence="2" id="KW-0234">DNA repair</keyword>
<dbReference type="CDD" id="cd20074">
    <property type="entry name" value="XPF_nuclease_Mus81"/>
    <property type="match status" value="1"/>
</dbReference>
<dbReference type="STRING" id="35608.A0A2U1KEW7"/>
<dbReference type="GO" id="GO:0003677">
    <property type="term" value="F:DNA binding"/>
    <property type="evidence" value="ECO:0007669"/>
    <property type="project" value="UniProtKB-UniRule"/>
</dbReference>
<dbReference type="InterPro" id="IPR036388">
    <property type="entry name" value="WH-like_DNA-bd_sf"/>
</dbReference>
<dbReference type="InterPro" id="IPR033309">
    <property type="entry name" value="Mus81"/>
</dbReference>
<evidence type="ECO:0000313" key="6">
    <source>
        <dbReference type="Proteomes" id="UP000245207"/>
    </source>
</evidence>
<reference evidence="5 6" key="1">
    <citation type="journal article" date="2018" name="Mol. Plant">
        <title>The genome of Artemisia annua provides insight into the evolution of Asteraceae family and artemisinin biosynthesis.</title>
        <authorList>
            <person name="Shen Q."/>
            <person name="Zhang L."/>
            <person name="Liao Z."/>
            <person name="Wang S."/>
            <person name="Yan T."/>
            <person name="Shi P."/>
            <person name="Liu M."/>
            <person name="Fu X."/>
            <person name="Pan Q."/>
            <person name="Wang Y."/>
            <person name="Lv Z."/>
            <person name="Lu X."/>
            <person name="Zhang F."/>
            <person name="Jiang W."/>
            <person name="Ma Y."/>
            <person name="Chen M."/>
            <person name="Hao X."/>
            <person name="Li L."/>
            <person name="Tang Y."/>
            <person name="Lv G."/>
            <person name="Zhou Y."/>
            <person name="Sun X."/>
            <person name="Brodelius P.E."/>
            <person name="Rose J.K.C."/>
            <person name="Tang K."/>
        </authorList>
    </citation>
    <scope>NUCLEOTIDE SEQUENCE [LARGE SCALE GENOMIC DNA]</scope>
    <source>
        <strain evidence="6">cv. Huhao1</strain>
        <tissue evidence="5">Leaf</tissue>
    </source>
</reference>
<dbReference type="GO" id="GO:0008821">
    <property type="term" value="F:crossover junction DNA endonuclease activity"/>
    <property type="evidence" value="ECO:0007669"/>
    <property type="project" value="UniProtKB-UniRule"/>
</dbReference>
<gene>
    <name evidence="5" type="ORF">CTI12_AA579540</name>
</gene>
<dbReference type="GO" id="GO:0046872">
    <property type="term" value="F:metal ion binding"/>
    <property type="evidence" value="ECO:0007669"/>
    <property type="project" value="UniProtKB-UniRule"/>
</dbReference>
<comment type="subunit">
    <text evidence="2">Interacts with EME1.</text>
</comment>
<dbReference type="NCBIfam" id="TIGR01640">
    <property type="entry name" value="F_box_assoc_1"/>
    <property type="match status" value="1"/>
</dbReference>
<keyword evidence="6" id="KW-1185">Reference proteome</keyword>
<comment type="cofactor">
    <cofactor evidence="2">
        <name>Mg(2+)</name>
        <dbReference type="ChEBI" id="CHEBI:18420"/>
    </cofactor>
</comment>
<dbReference type="GO" id="GO:0000712">
    <property type="term" value="P:resolution of meiotic recombination intermediates"/>
    <property type="evidence" value="ECO:0007669"/>
    <property type="project" value="TreeGrafter"/>
</dbReference>
<protein>
    <recommendedName>
        <fullName evidence="2">Crossover junction endonuclease MUS81</fullName>
        <ecNumber evidence="2">3.1.22.-</ecNumber>
    </recommendedName>
</protein>
<name>A0A2U1KEW7_ARTAN</name>
<feature type="domain" description="F-box" evidence="4">
    <location>
        <begin position="376"/>
        <end position="422"/>
    </location>
</feature>
<keyword evidence="2" id="KW-0227">DNA damage</keyword>
<keyword evidence="2" id="KW-0233">DNA recombination</keyword>
<dbReference type="InterPro" id="IPR013187">
    <property type="entry name" value="F-box-assoc_dom_typ3"/>
</dbReference>
<dbReference type="Pfam" id="PF08268">
    <property type="entry name" value="FBA_3"/>
    <property type="match status" value="1"/>
</dbReference>
<dbReference type="PANTHER" id="PTHR13451:SF0">
    <property type="entry name" value="CROSSOVER JUNCTION ENDONUCLEASE MUS81"/>
    <property type="match status" value="1"/>
</dbReference>
<evidence type="ECO:0000256" key="3">
    <source>
        <dbReference type="SAM" id="MobiDB-lite"/>
    </source>
</evidence>
<dbReference type="GO" id="GO:0048257">
    <property type="term" value="F:3'-flap endonuclease activity"/>
    <property type="evidence" value="ECO:0007669"/>
    <property type="project" value="TreeGrafter"/>
</dbReference>
<evidence type="ECO:0000259" key="4">
    <source>
        <dbReference type="PROSITE" id="PS50181"/>
    </source>
</evidence>
<evidence type="ECO:0000313" key="5">
    <source>
        <dbReference type="EMBL" id="PWA35310.1"/>
    </source>
</evidence>
<keyword evidence="2" id="KW-0460">Magnesium</keyword>
<dbReference type="InterPro" id="IPR001810">
    <property type="entry name" value="F-box_dom"/>
</dbReference>
<organism evidence="5 6">
    <name type="scientific">Artemisia annua</name>
    <name type="common">Sweet wormwood</name>
    <dbReference type="NCBI Taxonomy" id="35608"/>
    <lineage>
        <taxon>Eukaryota</taxon>
        <taxon>Viridiplantae</taxon>
        <taxon>Streptophyta</taxon>
        <taxon>Embryophyta</taxon>
        <taxon>Tracheophyta</taxon>
        <taxon>Spermatophyta</taxon>
        <taxon>Magnoliopsida</taxon>
        <taxon>eudicotyledons</taxon>
        <taxon>Gunneridae</taxon>
        <taxon>Pentapetalae</taxon>
        <taxon>asterids</taxon>
        <taxon>campanulids</taxon>
        <taxon>Asterales</taxon>
        <taxon>Asteraceae</taxon>
        <taxon>Asteroideae</taxon>
        <taxon>Anthemideae</taxon>
        <taxon>Artemisiinae</taxon>
        <taxon>Artemisia</taxon>
    </lineage>
</organism>
<dbReference type="InterPro" id="IPR047416">
    <property type="entry name" value="XPF_nuclease_Mus81"/>
</dbReference>
<keyword evidence="2" id="KW-0479">Metal-binding</keyword>
<proteinExistence type="inferred from homology"/>
<dbReference type="CDD" id="cd21036">
    <property type="entry name" value="WH_MUS81"/>
    <property type="match status" value="1"/>
</dbReference>
<dbReference type="PROSITE" id="PS50181">
    <property type="entry name" value="FBOX"/>
    <property type="match status" value="1"/>
</dbReference>
<dbReference type="InterPro" id="IPR011335">
    <property type="entry name" value="Restrct_endonuc-II-like"/>
</dbReference>
<dbReference type="Gene3D" id="3.40.50.10130">
    <property type="match status" value="1"/>
</dbReference>
<dbReference type="Pfam" id="PF02732">
    <property type="entry name" value="ERCC4"/>
    <property type="match status" value="1"/>
</dbReference>
<feature type="region of interest" description="Disordered" evidence="3">
    <location>
        <begin position="213"/>
        <end position="258"/>
    </location>
</feature>
<keyword evidence="1 2" id="KW-0378">Hydrolase</keyword>
<dbReference type="CDD" id="cd22157">
    <property type="entry name" value="F-box_AtFBW1-like"/>
    <property type="match status" value="1"/>
</dbReference>
<comment type="function">
    <text evidence="2">Interacts with EME1 to form a DNA structure-specific endonuclease with substrate preference for branched DNA structures with a 5'-end at the branch nick. Typical substrates include 3'-flap structures, D-loops, replication forks and nicked Holliday junctions. May be required in mitosis for the processing of stalled or collapsed replication fork intermediates. May be required in meiosis for the repair of meiosis-specific double strand breaks subsequent to single-end invasion (SEI).</text>
</comment>
<keyword evidence="2" id="KW-0539">Nucleus</keyword>
<dbReference type="Gene3D" id="1.10.10.10">
    <property type="entry name" value="Winged helix-like DNA-binding domain superfamily/Winged helix DNA-binding domain"/>
    <property type="match status" value="1"/>
</dbReference>
<keyword evidence="2 5" id="KW-0255">Endonuclease</keyword>
<dbReference type="GO" id="GO:0000727">
    <property type="term" value="P:double-strand break repair via break-induced replication"/>
    <property type="evidence" value="ECO:0007669"/>
    <property type="project" value="UniProtKB-UniRule"/>
</dbReference>
<dbReference type="GO" id="GO:0031573">
    <property type="term" value="P:mitotic intra-S DNA damage checkpoint signaling"/>
    <property type="evidence" value="ECO:0007669"/>
    <property type="project" value="TreeGrafter"/>
</dbReference>
<dbReference type="Proteomes" id="UP000245207">
    <property type="component" value="Unassembled WGS sequence"/>
</dbReference>
<dbReference type="PANTHER" id="PTHR13451">
    <property type="entry name" value="CLASS II CROSSOVER JUNCTION ENDONUCLEASE MUS81"/>
    <property type="match status" value="1"/>
</dbReference>
<keyword evidence="2" id="KW-0540">Nuclease</keyword>
<accession>A0A2U1KEW7</accession>
<evidence type="ECO:0000256" key="2">
    <source>
        <dbReference type="RuleBase" id="RU369042"/>
    </source>
</evidence>
<dbReference type="EMBL" id="PKPP01020254">
    <property type="protein sequence ID" value="PWA35310.1"/>
    <property type="molecule type" value="Genomic_DNA"/>
</dbReference>
<comment type="caution">
    <text evidence="5">The sequence shown here is derived from an EMBL/GenBank/DDBJ whole genome shotgun (WGS) entry which is preliminary data.</text>
</comment>